<name>A0A1E4T2L1_9ASCO</name>
<dbReference type="InterPro" id="IPR011320">
    <property type="entry name" value="RNase_H1_N"/>
</dbReference>
<dbReference type="InterPro" id="IPR050092">
    <property type="entry name" value="RNase_H"/>
</dbReference>
<dbReference type="Pfam" id="PF00075">
    <property type="entry name" value="RNase_H"/>
    <property type="match status" value="1"/>
</dbReference>
<sequence>YYAVNTGRRRGVFETWEECKDQVYQFKGAKYRKFDNSYDAHVYAYGRLGAAVDFCSSLPAYAQPKTFAIYTDGASRGNQNQDRAIAGYGVFFGDGDKRNVAEPLIGSSQTNQRAELTAIDVALKTIIRRTDYDCRYVIRTDSQYAIDCLTKWNTNWERKGWLNEQGQAVANQDIIRRTLRNLNTINEVYRSKGWLPIAFEKVEAHSGDHGNNMADRLANFGCDQ</sequence>
<dbReference type="GO" id="GO:0043137">
    <property type="term" value="P:DNA replication, removal of RNA primer"/>
    <property type="evidence" value="ECO:0007669"/>
    <property type="project" value="TreeGrafter"/>
</dbReference>
<accession>A0A1E4T2L1</accession>
<evidence type="ECO:0000259" key="10">
    <source>
        <dbReference type="PROSITE" id="PS50879"/>
    </source>
</evidence>
<evidence type="ECO:0000256" key="4">
    <source>
        <dbReference type="ARBA" id="ARBA00012180"/>
    </source>
</evidence>
<dbReference type="PIRSF" id="PIRSF036852">
    <property type="entry name" value="Ribonuclease_H1_euk"/>
    <property type="match status" value="1"/>
</dbReference>
<evidence type="ECO:0000313" key="11">
    <source>
        <dbReference type="EMBL" id="ODV85979.1"/>
    </source>
</evidence>
<keyword evidence="12" id="KW-1185">Reference proteome</keyword>
<evidence type="ECO:0000256" key="8">
    <source>
        <dbReference type="ARBA" id="ARBA00022801"/>
    </source>
</evidence>
<dbReference type="InterPro" id="IPR012337">
    <property type="entry name" value="RNaseH-like_sf"/>
</dbReference>
<dbReference type="GO" id="GO:0003676">
    <property type="term" value="F:nucleic acid binding"/>
    <property type="evidence" value="ECO:0007669"/>
    <property type="project" value="InterPro"/>
</dbReference>
<dbReference type="CDD" id="cd09280">
    <property type="entry name" value="RNase_HI_eukaryote_like"/>
    <property type="match status" value="1"/>
</dbReference>
<keyword evidence="8" id="KW-0378">Hydrolase</keyword>
<evidence type="ECO:0000256" key="2">
    <source>
        <dbReference type="ARBA" id="ARBA00001946"/>
    </source>
</evidence>
<evidence type="ECO:0000256" key="3">
    <source>
        <dbReference type="ARBA" id="ARBA00005300"/>
    </source>
</evidence>
<evidence type="ECO:0000256" key="7">
    <source>
        <dbReference type="ARBA" id="ARBA00022759"/>
    </source>
</evidence>
<dbReference type="InterPro" id="IPR002156">
    <property type="entry name" value="RNaseH_domain"/>
</dbReference>
<dbReference type="InterPro" id="IPR009027">
    <property type="entry name" value="Ribosomal_bL9/RNase_H1_N"/>
</dbReference>
<comment type="similarity">
    <text evidence="3">Belongs to the RNase H family.</text>
</comment>
<keyword evidence="5" id="KW-0540">Nuclease</keyword>
<dbReference type="PROSITE" id="PS50879">
    <property type="entry name" value="RNASE_H_1"/>
    <property type="match status" value="1"/>
</dbReference>
<organism evidence="11 12">
    <name type="scientific">[Candida] arabinofermentans NRRL YB-2248</name>
    <dbReference type="NCBI Taxonomy" id="983967"/>
    <lineage>
        <taxon>Eukaryota</taxon>
        <taxon>Fungi</taxon>
        <taxon>Dikarya</taxon>
        <taxon>Ascomycota</taxon>
        <taxon>Saccharomycotina</taxon>
        <taxon>Pichiomycetes</taxon>
        <taxon>Pichiales</taxon>
        <taxon>Pichiaceae</taxon>
        <taxon>Ogataea</taxon>
        <taxon>Ogataea/Candida clade</taxon>
    </lineage>
</organism>
<dbReference type="Gene3D" id="3.40.970.10">
    <property type="entry name" value="Ribonuclease H1, N-terminal domain"/>
    <property type="match status" value="1"/>
</dbReference>
<dbReference type="InterPro" id="IPR036397">
    <property type="entry name" value="RNaseH_sf"/>
</dbReference>
<dbReference type="SUPFAM" id="SSF53098">
    <property type="entry name" value="Ribonuclease H-like"/>
    <property type="match status" value="1"/>
</dbReference>
<reference evidence="12" key="1">
    <citation type="submission" date="2016-04" db="EMBL/GenBank/DDBJ databases">
        <title>Comparative genomics of biotechnologically important yeasts.</title>
        <authorList>
            <consortium name="DOE Joint Genome Institute"/>
            <person name="Riley R."/>
            <person name="Haridas S."/>
            <person name="Wolfe K.H."/>
            <person name="Lopes M.R."/>
            <person name="Hittinger C.T."/>
            <person name="Goker M."/>
            <person name="Salamov A."/>
            <person name="Wisecaver J."/>
            <person name="Long T.M."/>
            <person name="Aerts A.L."/>
            <person name="Barry K."/>
            <person name="Choi C."/>
            <person name="Clum A."/>
            <person name="Coughlan A.Y."/>
            <person name="Deshpande S."/>
            <person name="Douglass A.P."/>
            <person name="Hanson S.J."/>
            <person name="Klenk H.-P."/>
            <person name="Labutti K."/>
            <person name="Lapidus A."/>
            <person name="Lindquist E."/>
            <person name="Lipzen A."/>
            <person name="Meier-Kolthoff J.P."/>
            <person name="Ohm R.A."/>
            <person name="Otillar R.P."/>
            <person name="Pangilinan J."/>
            <person name="Peng Y."/>
            <person name="Rokas A."/>
            <person name="Rosa C.A."/>
            <person name="Scheuner C."/>
            <person name="Sibirny A.A."/>
            <person name="Slot J.C."/>
            <person name="Stielow J.B."/>
            <person name="Sun H."/>
            <person name="Kurtzman C.P."/>
            <person name="Blackwell M."/>
            <person name="Grigoriev I.V."/>
            <person name="Jeffries T.W."/>
        </authorList>
    </citation>
    <scope>NUCLEOTIDE SEQUENCE [LARGE SCALE GENOMIC DNA]</scope>
    <source>
        <strain evidence="12">NRRL YB-2248</strain>
    </source>
</reference>
<dbReference type="Pfam" id="PF01693">
    <property type="entry name" value="Cauli_VI"/>
    <property type="match status" value="1"/>
</dbReference>
<feature type="non-terminal residue" evidence="11">
    <location>
        <position position="224"/>
    </location>
</feature>
<dbReference type="Proteomes" id="UP000094801">
    <property type="component" value="Unassembled WGS sequence"/>
</dbReference>
<proteinExistence type="inferred from homology"/>
<dbReference type="Gene3D" id="3.30.420.10">
    <property type="entry name" value="Ribonuclease H-like superfamily/Ribonuclease H"/>
    <property type="match status" value="1"/>
</dbReference>
<dbReference type="GO" id="GO:0000287">
    <property type="term" value="F:magnesium ion binding"/>
    <property type="evidence" value="ECO:0007669"/>
    <property type="project" value="InterPro"/>
</dbReference>
<evidence type="ECO:0000256" key="1">
    <source>
        <dbReference type="ARBA" id="ARBA00000077"/>
    </source>
</evidence>
<gene>
    <name evidence="11" type="ORF">CANARDRAFT_185049</name>
</gene>
<protein>
    <recommendedName>
        <fullName evidence="4">ribonuclease H</fullName>
        <ecNumber evidence="4">3.1.26.4</ecNumber>
    </recommendedName>
</protein>
<feature type="domain" description="RNase H type-1" evidence="10">
    <location>
        <begin position="63"/>
        <end position="223"/>
    </location>
</feature>
<comment type="catalytic activity">
    <reaction evidence="1">
        <text>Endonucleolytic cleavage to 5'-phosphomonoester.</text>
        <dbReference type="EC" id="3.1.26.4"/>
    </reaction>
</comment>
<dbReference type="InterPro" id="IPR037056">
    <property type="entry name" value="RNase_H1_N_sf"/>
</dbReference>
<dbReference type="AlphaFoldDB" id="A0A1E4T2L1"/>
<dbReference type="GO" id="GO:0004523">
    <property type="term" value="F:RNA-DNA hybrid ribonuclease activity"/>
    <property type="evidence" value="ECO:0007669"/>
    <property type="project" value="UniProtKB-EC"/>
</dbReference>
<dbReference type="OrthoDB" id="407198at2759"/>
<dbReference type="EC" id="3.1.26.4" evidence="4"/>
<dbReference type="PANTHER" id="PTHR10642:SF26">
    <property type="entry name" value="RIBONUCLEASE H1"/>
    <property type="match status" value="1"/>
</dbReference>
<evidence type="ECO:0000313" key="12">
    <source>
        <dbReference type="Proteomes" id="UP000094801"/>
    </source>
</evidence>
<dbReference type="SUPFAM" id="SSF55658">
    <property type="entry name" value="L9 N-domain-like"/>
    <property type="match status" value="1"/>
</dbReference>
<keyword evidence="7" id="KW-0255">Endonuclease</keyword>
<evidence type="ECO:0000256" key="9">
    <source>
        <dbReference type="ARBA" id="ARBA00022842"/>
    </source>
</evidence>
<evidence type="ECO:0000256" key="6">
    <source>
        <dbReference type="ARBA" id="ARBA00022723"/>
    </source>
</evidence>
<keyword evidence="6" id="KW-0479">Metal-binding</keyword>
<evidence type="ECO:0000256" key="5">
    <source>
        <dbReference type="ARBA" id="ARBA00022722"/>
    </source>
</evidence>
<comment type="cofactor">
    <cofactor evidence="2">
        <name>Mg(2+)</name>
        <dbReference type="ChEBI" id="CHEBI:18420"/>
    </cofactor>
</comment>
<feature type="non-terminal residue" evidence="11">
    <location>
        <position position="1"/>
    </location>
</feature>
<dbReference type="EMBL" id="KV453851">
    <property type="protein sequence ID" value="ODV85979.1"/>
    <property type="molecule type" value="Genomic_DNA"/>
</dbReference>
<keyword evidence="9" id="KW-0460">Magnesium</keyword>
<dbReference type="PANTHER" id="PTHR10642">
    <property type="entry name" value="RIBONUCLEASE H1"/>
    <property type="match status" value="1"/>
</dbReference>
<dbReference type="STRING" id="983967.A0A1E4T2L1"/>
<dbReference type="InterPro" id="IPR017067">
    <property type="entry name" value="RNase_H1_euk"/>
</dbReference>